<dbReference type="EMBL" id="CP004885">
    <property type="protein sequence ID" value="AGX86184.1"/>
    <property type="molecule type" value="Genomic_DNA"/>
</dbReference>
<protein>
    <submittedName>
        <fullName evidence="3">Transposase</fullName>
    </submittedName>
</protein>
<dbReference type="Proteomes" id="UP000017184">
    <property type="component" value="Chromosome"/>
</dbReference>
<evidence type="ECO:0000313" key="3">
    <source>
        <dbReference type="EMBL" id="AGX86184.1"/>
    </source>
</evidence>
<gene>
    <name evidence="3" type="ORF">Cenrod_0049</name>
</gene>
<sequence length="283" mass="32510">MRKIMGLVFHYDEWRLHDTLWEIIKLSLPEPKKHPLGCHNPRVSDRSAMNAILFVLRIGCQWNALNMTRICSCSSAYRRFREWTKAGVFAAIWVQQLIEYEKCRGIDWAWTSMDGALTKAPLAGQQTTGANPTDRGKQGVKRSVLTDGAGIPLAVAVAIDGANRHDMKLVRSTLEDIKAKRPDPTDIKPQGICLDKGYDYDEVREIVKEFGFTAHIRSRGEEAKSIKQEAGFKARRWVVERTHSWMNRFRRILVRWEKLPETYIAMLHLTCALITLRAYCLPK</sequence>
<dbReference type="eggNOG" id="COG3293">
    <property type="taxonomic scope" value="Bacteria"/>
</dbReference>
<dbReference type="PANTHER" id="PTHR30007">
    <property type="entry name" value="PHP DOMAIN PROTEIN"/>
    <property type="match status" value="1"/>
</dbReference>
<accession>U5N7L1</accession>
<dbReference type="Pfam" id="PF13586">
    <property type="entry name" value="DDE_Tnp_1_2"/>
    <property type="match status" value="1"/>
</dbReference>
<dbReference type="AlphaFoldDB" id="U5N7L1"/>
<dbReference type="Pfam" id="PF13340">
    <property type="entry name" value="DUF4096"/>
    <property type="match status" value="1"/>
</dbReference>
<dbReference type="InterPro" id="IPR025668">
    <property type="entry name" value="Tnp_DDE_dom"/>
</dbReference>
<dbReference type="STRING" id="946483.Cenrod_0049"/>
<keyword evidence="4" id="KW-1185">Reference proteome</keyword>
<feature type="domain" description="Insertion element IS402-like" evidence="1">
    <location>
        <begin position="16"/>
        <end position="93"/>
    </location>
</feature>
<evidence type="ECO:0000259" key="1">
    <source>
        <dbReference type="Pfam" id="PF13340"/>
    </source>
</evidence>
<dbReference type="NCBIfam" id="NF033580">
    <property type="entry name" value="transpos_IS5_3"/>
    <property type="match status" value="1"/>
</dbReference>
<evidence type="ECO:0000259" key="2">
    <source>
        <dbReference type="Pfam" id="PF13586"/>
    </source>
</evidence>
<evidence type="ECO:0000313" key="4">
    <source>
        <dbReference type="Proteomes" id="UP000017184"/>
    </source>
</evidence>
<organism evidence="3 4">
    <name type="scientific">Candidatus Symbiobacter mobilis CR</name>
    <dbReference type="NCBI Taxonomy" id="946483"/>
    <lineage>
        <taxon>Bacteria</taxon>
        <taxon>Pseudomonadati</taxon>
        <taxon>Pseudomonadota</taxon>
        <taxon>Betaproteobacteria</taxon>
        <taxon>Burkholderiales</taxon>
        <taxon>Comamonadaceae</taxon>
    </lineage>
</organism>
<dbReference type="InterPro" id="IPR025161">
    <property type="entry name" value="IS402-like_dom"/>
</dbReference>
<dbReference type="PANTHER" id="PTHR30007:SF0">
    <property type="entry name" value="TRANSPOSASE"/>
    <property type="match status" value="1"/>
</dbReference>
<dbReference type="HOGENOM" id="CLU_055261_1_0_4"/>
<proteinExistence type="predicted"/>
<dbReference type="PATRIC" id="fig|946483.4.peg.44"/>
<name>U5N7L1_9BURK</name>
<reference evidence="3 4" key="1">
    <citation type="journal article" date="2013" name="Genome Biol.">
        <title>Genomic analysis reveals key aspects of prokaryotic symbiosis in the phototrophic consortium "Chlorochromatium aggregatum".</title>
        <authorList>
            <person name="Liu Z."/>
            <person name="Muller J."/>
            <person name="Li T."/>
            <person name="Alvey R.M."/>
            <person name="Vogl K."/>
            <person name="Frigaard N.U."/>
            <person name="Rockwell N.C."/>
            <person name="Boyd E.S."/>
            <person name="Tomsho L.P."/>
            <person name="Schuster S.C."/>
            <person name="Henke P."/>
            <person name="Rohde M."/>
            <person name="Overmann J."/>
            <person name="Bryant D.A."/>
        </authorList>
    </citation>
    <scope>NUCLEOTIDE SEQUENCE [LARGE SCALE GENOMIC DNA]</scope>
    <source>
        <strain evidence="3">CR</strain>
    </source>
</reference>
<feature type="domain" description="Transposase DDE" evidence="2">
    <location>
        <begin position="192"/>
        <end position="277"/>
    </location>
</feature>
<dbReference type="KEGG" id="cbx:Cenrod_0049"/>